<evidence type="ECO:0000313" key="2">
    <source>
        <dbReference type="RefSeq" id="XP_059603019.1"/>
    </source>
</evidence>
<dbReference type="PANTHER" id="PTHR38887:SF1">
    <property type="entry name" value="RAS MODIFICATION PROTEIN ERF4"/>
    <property type="match status" value="1"/>
</dbReference>
<dbReference type="InterPro" id="IPR053221">
    <property type="entry name" value="Burnettramic_acid_biosynth"/>
</dbReference>
<gene>
    <name evidence="2" type="ORF">An01g00290</name>
</gene>
<dbReference type="PANTHER" id="PTHR38887">
    <property type="entry name" value="CHROMOSOME 21, WHOLE GENOME SHOTGUN SEQUENCE"/>
    <property type="match status" value="1"/>
</dbReference>
<dbReference type="AlphaFoldDB" id="A0AAJ8E135"/>
<dbReference type="KEGG" id="ang:An01g00290"/>
<proteinExistence type="predicted"/>
<dbReference type="RefSeq" id="XP_059603019.1">
    <property type="nucleotide sequence ID" value="XM_059746693.1"/>
</dbReference>
<name>A0AAJ8E135_ASPNG</name>
<sequence>MDLRVTLVKGIASGIGLASESISAYKASREEKKAQAADSDNAVREATTEDTGVEHLINEQHEEEWVLDEAQDELAGDEHRAYSEPASGDIEGLAVSFLQNYPAPPPYAPSPGSPRLSCPVVLSQRRPKSRKRGFIRAYAPVLEDFGIDKTMFLEFLETSNRACQATPWLQAINLASIGTMFIPEAISIAVSILIQLATDVAMAVDGRRRTNKFFDKINDEFFRPRGLFCLVMTWKPGSDSPYATFDMNSTISAAIEHGGAGLMNRVRHKLKSSDAKTHGTLPFSECAPLIFPDLDELAEHRGDNQSKLKGAKRRKEFVSDYWDRRSQAKFMMKNPDSALSQGHKPTFTSRYADPSHPASSGSLVGLLTGGYMTGERLVQLRSGISGTDGRRGLSRQSIETPPLSLGGLAAGIRAARFGRSPAEDPQGRSVMQGEEGYPQPVTEASTGGQSVPGRGRGIRDLRQAGSIGVQTKHSVPYFVTHAIRIAHPEANFTNAHKIATITEGYPSEFTSRPAYS</sequence>
<feature type="region of interest" description="Disordered" evidence="1">
    <location>
        <begin position="335"/>
        <end position="359"/>
    </location>
</feature>
<protein>
    <submittedName>
        <fullName evidence="2">Uncharacterized protein</fullName>
    </submittedName>
</protein>
<reference evidence="2" key="1">
    <citation type="submission" date="2025-02" db="EMBL/GenBank/DDBJ databases">
        <authorList>
            <consortium name="NCBI Genome Project"/>
        </authorList>
    </citation>
    <scope>NUCLEOTIDE SEQUENCE</scope>
</reference>
<evidence type="ECO:0000256" key="1">
    <source>
        <dbReference type="SAM" id="MobiDB-lite"/>
    </source>
</evidence>
<organism evidence="2">
    <name type="scientific">Aspergillus niger</name>
    <dbReference type="NCBI Taxonomy" id="5061"/>
    <lineage>
        <taxon>Eukaryota</taxon>
        <taxon>Fungi</taxon>
        <taxon>Dikarya</taxon>
        <taxon>Ascomycota</taxon>
        <taxon>Pezizomycotina</taxon>
        <taxon>Eurotiomycetes</taxon>
        <taxon>Eurotiomycetidae</taxon>
        <taxon>Eurotiales</taxon>
        <taxon>Aspergillaceae</taxon>
        <taxon>Aspergillus</taxon>
        <taxon>Aspergillus subgen. Circumdati</taxon>
    </lineage>
</organism>
<reference evidence="2" key="2">
    <citation type="submission" date="2025-08" db="UniProtKB">
        <authorList>
            <consortium name="RefSeq"/>
        </authorList>
    </citation>
    <scope>IDENTIFICATION</scope>
</reference>
<dbReference type="GeneID" id="4978349"/>
<accession>A0AAJ8E135</accession>
<feature type="region of interest" description="Disordered" evidence="1">
    <location>
        <begin position="419"/>
        <end position="458"/>
    </location>
</feature>
<feature type="region of interest" description="Disordered" evidence="1">
    <location>
        <begin position="384"/>
        <end position="405"/>
    </location>
</feature>